<keyword evidence="2" id="KW-1185">Reference proteome</keyword>
<dbReference type="EMBL" id="JALKCG010000001">
    <property type="protein sequence ID" value="MCK0207680.1"/>
    <property type="molecule type" value="Genomic_DNA"/>
</dbReference>
<gene>
    <name evidence="1" type="ORF">MWN33_06490</name>
</gene>
<organism evidence="1 2">
    <name type="scientific">Ancylobacter koreensis</name>
    <dbReference type="NCBI Taxonomy" id="266121"/>
    <lineage>
        <taxon>Bacteria</taxon>
        <taxon>Pseudomonadati</taxon>
        <taxon>Pseudomonadota</taxon>
        <taxon>Alphaproteobacteria</taxon>
        <taxon>Hyphomicrobiales</taxon>
        <taxon>Xanthobacteraceae</taxon>
        <taxon>Ancylobacter</taxon>
    </lineage>
</organism>
<evidence type="ECO:0000313" key="1">
    <source>
        <dbReference type="EMBL" id="MCK0207680.1"/>
    </source>
</evidence>
<reference evidence="2" key="1">
    <citation type="submission" date="2023-07" db="EMBL/GenBank/DDBJ databases">
        <title>Ancylobacter moscoviensis sp. nov., facultatively methylotrophic bacteria from activated sludge and the reclassification of Starkeya novella (Starkey 1934) Kelly et al. 2000 as Ancylobacter novellus comb. nov., Starkeya koreensis Im et al. 2006 as Ancylobacter koreensis comb.nov., Angulomicrobium tetraedrale Vasil'eva et al. 1986 as Ancylobacter tetraedralis comb. nov., Angulomicrobium amanitiforme Fritz et al. 2004 as Ancylobacter amanitiformis comb. nov. and Methylorhabdus multivorans Doronina et al. 1996 as Ancylobacter multivorans comb. nov. and emended description of the genus Ancylobacter.</title>
        <authorList>
            <person name="Doronina N."/>
            <person name="Chemodurova A."/>
            <person name="Grouzdev D."/>
            <person name="Koziaeva V."/>
            <person name="Shi W."/>
            <person name="Wu L."/>
            <person name="Kaparullina E."/>
        </authorList>
    </citation>
    <scope>NUCLEOTIDE SEQUENCE [LARGE SCALE GENOMIC DNA]</scope>
    <source>
        <strain evidence="2">Jip08</strain>
    </source>
</reference>
<dbReference type="Gene3D" id="1.10.3210.10">
    <property type="entry name" value="Hypothetical protein af1432"/>
    <property type="match status" value="1"/>
</dbReference>
<sequence>MNEADAAALARRLHEGQFDKAGQPYIGHLRSVAANLRRRWPDAGAEEIAAAWLHDAIEDCGVTEQDLRALGVPEETCRIVAAVTRPAGSDYLDWIGELARSGDRAVIRVKLADNEDNRAPERVAALADGPQRLAARYEPARLLLEAGLAACDARA</sequence>
<dbReference type="Proteomes" id="UP001202867">
    <property type="component" value="Unassembled WGS sequence"/>
</dbReference>
<dbReference type="SUPFAM" id="SSF109604">
    <property type="entry name" value="HD-domain/PDEase-like"/>
    <property type="match status" value="1"/>
</dbReference>
<name>A0ABT0DK84_9HYPH</name>
<dbReference type="RefSeq" id="WP_247199607.1">
    <property type="nucleotide sequence ID" value="NZ_JALKCG010000001.1"/>
</dbReference>
<protein>
    <submittedName>
        <fullName evidence="1">HD domain-containing protein</fullName>
    </submittedName>
</protein>
<evidence type="ECO:0000313" key="2">
    <source>
        <dbReference type="Proteomes" id="UP001202867"/>
    </source>
</evidence>
<accession>A0ABT0DK84</accession>
<comment type="caution">
    <text evidence="1">The sequence shown here is derived from an EMBL/GenBank/DDBJ whole genome shotgun (WGS) entry which is preliminary data.</text>
</comment>
<dbReference type="Pfam" id="PF13328">
    <property type="entry name" value="HD_4"/>
    <property type="match status" value="1"/>
</dbReference>
<proteinExistence type="predicted"/>